<protein>
    <submittedName>
        <fullName evidence="1">Uncharacterized protein</fullName>
    </submittedName>
</protein>
<proteinExistence type="predicted"/>
<accession>A0A9Q3CD63</accession>
<dbReference type="EMBL" id="AVOT02006133">
    <property type="protein sequence ID" value="MBW0480853.1"/>
    <property type="molecule type" value="Genomic_DNA"/>
</dbReference>
<dbReference type="OrthoDB" id="5535068at2759"/>
<keyword evidence="2" id="KW-1185">Reference proteome</keyword>
<reference evidence="1" key="1">
    <citation type="submission" date="2021-03" db="EMBL/GenBank/DDBJ databases">
        <title>Draft genome sequence of rust myrtle Austropuccinia psidii MF-1, a brazilian biotype.</title>
        <authorList>
            <person name="Quecine M.C."/>
            <person name="Pachon D.M.R."/>
            <person name="Bonatelli M.L."/>
            <person name="Correr F.H."/>
            <person name="Franceschini L.M."/>
            <person name="Leite T.F."/>
            <person name="Margarido G.R.A."/>
            <person name="Almeida C.A."/>
            <person name="Ferrarezi J.A."/>
            <person name="Labate C.A."/>
        </authorList>
    </citation>
    <scope>NUCLEOTIDE SEQUENCE</scope>
    <source>
        <strain evidence="1">MF-1</strain>
    </source>
</reference>
<evidence type="ECO:0000313" key="1">
    <source>
        <dbReference type="EMBL" id="MBW0480853.1"/>
    </source>
</evidence>
<dbReference type="Proteomes" id="UP000765509">
    <property type="component" value="Unassembled WGS sequence"/>
</dbReference>
<organism evidence="1 2">
    <name type="scientific">Austropuccinia psidii MF-1</name>
    <dbReference type="NCBI Taxonomy" id="1389203"/>
    <lineage>
        <taxon>Eukaryota</taxon>
        <taxon>Fungi</taxon>
        <taxon>Dikarya</taxon>
        <taxon>Basidiomycota</taxon>
        <taxon>Pucciniomycotina</taxon>
        <taxon>Pucciniomycetes</taxon>
        <taxon>Pucciniales</taxon>
        <taxon>Sphaerophragmiaceae</taxon>
        <taxon>Austropuccinia</taxon>
    </lineage>
</organism>
<dbReference type="AlphaFoldDB" id="A0A9Q3CD63"/>
<name>A0A9Q3CD63_9BASI</name>
<sequence>MNLRGIAGHTTSFMALSEFTPIILASGEETQIHFFVAKGSFHTVLGRTFLADNNTSLEFSHKKGKILSYQEPDGRNLCMPICKPQAIGWQTGPPGGRYS</sequence>
<comment type="caution">
    <text evidence="1">The sequence shown here is derived from an EMBL/GenBank/DDBJ whole genome shotgun (WGS) entry which is preliminary data.</text>
</comment>
<gene>
    <name evidence="1" type="ORF">O181_020568</name>
</gene>
<evidence type="ECO:0000313" key="2">
    <source>
        <dbReference type="Proteomes" id="UP000765509"/>
    </source>
</evidence>